<dbReference type="Proteomes" id="UP000239757">
    <property type="component" value="Unassembled WGS sequence"/>
</dbReference>
<gene>
    <name evidence="2" type="ORF">GOBAR_AA35714</name>
</gene>
<name>A0A2P5W1M0_GOSBA</name>
<proteinExistence type="predicted"/>
<evidence type="ECO:0000256" key="1">
    <source>
        <dbReference type="SAM" id="MobiDB-lite"/>
    </source>
</evidence>
<reference evidence="2 3" key="1">
    <citation type="submission" date="2015-01" db="EMBL/GenBank/DDBJ databases">
        <title>Genome of allotetraploid Gossypium barbadense reveals genomic plasticity and fiber elongation in cotton evolution.</title>
        <authorList>
            <person name="Chen X."/>
            <person name="Liu X."/>
            <person name="Zhao B."/>
            <person name="Zheng H."/>
            <person name="Hu Y."/>
            <person name="Lu G."/>
            <person name="Yang C."/>
            <person name="Chen J."/>
            <person name="Shan C."/>
            <person name="Zhang L."/>
            <person name="Zhou Y."/>
            <person name="Wang L."/>
            <person name="Guo W."/>
            <person name="Bai Y."/>
            <person name="Ruan J."/>
            <person name="Shangguan X."/>
            <person name="Mao Y."/>
            <person name="Jiang J."/>
            <person name="Zhu Y."/>
            <person name="Lei J."/>
            <person name="Kang H."/>
            <person name="Chen S."/>
            <person name="He X."/>
            <person name="Wang R."/>
            <person name="Wang Y."/>
            <person name="Chen J."/>
            <person name="Wang L."/>
            <person name="Yu S."/>
            <person name="Wang B."/>
            <person name="Wei J."/>
            <person name="Song S."/>
            <person name="Lu X."/>
            <person name="Gao Z."/>
            <person name="Gu W."/>
            <person name="Deng X."/>
            <person name="Ma D."/>
            <person name="Wang S."/>
            <person name="Liang W."/>
            <person name="Fang L."/>
            <person name="Cai C."/>
            <person name="Zhu X."/>
            <person name="Zhou B."/>
            <person name="Zhang Y."/>
            <person name="Chen Z."/>
            <person name="Xu S."/>
            <person name="Zhu R."/>
            <person name="Wang S."/>
            <person name="Zhang T."/>
            <person name="Zhao G."/>
        </authorList>
    </citation>
    <scope>NUCLEOTIDE SEQUENCE [LARGE SCALE GENOMIC DNA]</scope>
    <source>
        <strain evidence="3">cv. Xinhai21</strain>
        <tissue evidence="2">Leaf</tissue>
    </source>
</reference>
<organism evidence="2 3">
    <name type="scientific">Gossypium barbadense</name>
    <name type="common">Sea Island cotton</name>
    <name type="synonym">Hibiscus barbadensis</name>
    <dbReference type="NCBI Taxonomy" id="3634"/>
    <lineage>
        <taxon>Eukaryota</taxon>
        <taxon>Viridiplantae</taxon>
        <taxon>Streptophyta</taxon>
        <taxon>Embryophyta</taxon>
        <taxon>Tracheophyta</taxon>
        <taxon>Spermatophyta</taxon>
        <taxon>Magnoliopsida</taxon>
        <taxon>eudicotyledons</taxon>
        <taxon>Gunneridae</taxon>
        <taxon>Pentapetalae</taxon>
        <taxon>rosids</taxon>
        <taxon>malvids</taxon>
        <taxon>Malvales</taxon>
        <taxon>Malvaceae</taxon>
        <taxon>Malvoideae</taxon>
        <taxon>Gossypium</taxon>
    </lineage>
</organism>
<evidence type="ECO:0008006" key="4">
    <source>
        <dbReference type="Google" id="ProtNLM"/>
    </source>
</evidence>
<feature type="region of interest" description="Disordered" evidence="1">
    <location>
        <begin position="87"/>
        <end position="125"/>
    </location>
</feature>
<protein>
    <recommendedName>
        <fullName evidence="4">Transposase MuDR plant domain-containing protein</fullName>
    </recommendedName>
</protein>
<dbReference type="OrthoDB" id="1435097at2759"/>
<feature type="compositionally biased region" description="Basic and acidic residues" evidence="1">
    <location>
        <begin position="88"/>
        <end position="113"/>
    </location>
</feature>
<evidence type="ECO:0000313" key="3">
    <source>
        <dbReference type="Proteomes" id="UP000239757"/>
    </source>
</evidence>
<sequence length="292" mass="33050">MDLVDDEDVETMVALYCGTQSNQNTPIQLFAELADIEATEDPTSLGEEDRAQEPCMVVSISYVDSQSTTHGIDIDLNAALETDVVGDDVYHSSDPSDHEVDSESDPDVDKVPDDIDDEGVNDDRNVNASSVRNQVHRIVIHNNPGVHMSRINPDAAHAAEFLEYPEILPAHRMAVYSDPEELFVGQRFEIDYKVVTSKPTLYIGECWRSAEGYNWRIRSVFIQKSQMWEIRKFVGPHTFTSTRMTEDYRKLDSKTICTCIMPMVKDMPTIKVSVLIAKMQAGFQYRVSYRKA</sequence>
<dbReference type="EMBL" id="KZ669592">
    <property type="protein sequence ID" value="PPR85000.1"/>
    <property type="molecule type" value="Genomic_DNA"/>
</dbReference>
<dbReference type="AlphaFoldDB" id="A0A2P5W1M0"/>
<evidence type="ECO:0000313" key="2">
    <source>
        <dbReference type="EMBL" id="PPR85000.1"/>
    </source>
</evidence>
<accession>A0A2P5W1M0</accession>